<feature type="domain" description="ProQ/FinO" evidence="5">
    <location>
        <begin position="27"/>
        <end position="143"/>
    </location>
</feature>
<proteinExistence type="predicted"/>
<dbReference type="InterPro" id="IPR023529">
    <property type="entry name" value="ProQ"/>
</dbReference>
<gene>
    <name evidence="6" type="ORF">WMO13_10440</name>
</gene>
<organism evidence="6 7">
    <name type="scientific">Ignatzschineria larvae DSM 13226</name>
    <dbReference type="NCBI Taxonomy" id="1111732"/>
    <lineage>
        <taxon>Bacteria</taxon>
        <taxon>Pseudomonadati</taxon>
        <taxon>Pseudomonadota</taxon>
        <taxon>Gammaproteobacteria</taxon>
        <taxon>Cardiobacteriales</taxon>
        <taxon>Ignatzschineriaceae</taxon>
        <taxon>Ignatzschineria</taxon>
    </lineage>
</organism>
<name>A0ABZ3BYZ3_9GAMM</name>
<dbReference type="RefSeq" id="WP_026878953.1">
    <property type="nucleotide sequence ID" value="NZ_AZOD01000016.1"/>
</dbReference>
<evidence type="ECO:0000313" key="7">
    <source>
        <dbReference type="Proteomes" id="UP001449178"/>
    </source>
</evidence>
<accession>A0ABZ3BYZ3</accession>
<evidence type="ECO:0000256" key="4">
    <source>
        <dbReference type="SAM" id="MobiDB-lite"/>
    </source>
</evidence>
<protein>
    <submittedName>
        <fullName evidence="6">ProQ/FinO family protein</fullName>
    </submittedName>
</protein>
<dbReference type="Gene3D" id="1.10.1710.10">
    <property type="entry name" value="ProQ/FinO domain"/>
    <property type="match status" value="1"/>
</dbReference>
<dbReference type="PANTHER" id="PTHR38106">
    <property type="entry name" value="RNA CHAPERONE PROQ"/>
    <property type="match status" value="1"/>
</dbReference>
<dbReference type="EMBL" id="CP150637">
    <property type="protein sequence ID" value="WZW87765.1"/>
    <property type="molecule type" value="Genomic_DNA"/>
</dbReference>
<dbReference type="SUPFAM" id="SSF48657">
    <property type="entry name" value="FinO-like"/>
    <property type="match status" value="1"/>
</dbReference>
<dbReference type="InterPro" id="IPR016103">
    <property type="entry name" value="ProQ/FinO"/>
</dbReference>
<keyword evidence="7" id="KW-1185">Reference proteome</keyword>
<feature type="compositionally biased region" description="Basic residues" evidence="4">
    <location>
        <begin position="142"/>
        <end position="161"/>
    </location>
</feature>
<feature type="region of interest" description="Disordered" evidence="4">
    <location>
        <begin position="134"/>
        <end position="201"/>
    </location>
</feature>
<feature type="compositionally biased region" description="Low complexity" evidence="4">
    <location>
        <begin position="1"/>
        <end position="19"/>
    </location>
</feature>
<keyword evidence="3" id="KW-0143">Chaperone</keyword>
<dbReference type="PANTHER" id="PTHR38106:SF1">
    <property type="entry name" value="RNA CHAPERONE PROQ"/>
    <property type="match status" value="1"/>
</dbReference>
<evidence type="ECO:0000313" key="6">
    <source>
        <dbReference type="EMBL" id="WZW87765.1"/>
    </source>
</evidence>
<evidence type="ECO:0000256" key="3">
    <source>
        <dbReference type="ARBA" id="ARBA00023186"/>
    </source>
</evidence>
<keyword evidence="1" id="KW-0963">Cytoplasm</keyword>
<dbReference type="Proteomes" id="UP001449178">
    <property type="component" value="Chromosome"/>
</dbReference>
<evidence type="ECO:0000259" key="5">
    <source>
        <dbReference type="SMART" id="SM00945"/>
    </source>
</evidence>
<reference evidence="6 7" key="1">
    <citation type="submission" date="2024-03" db="EMBL/GenBank/DDBJ databases">
        <title>Complete Genome Sequence and Annotation of Ignatzschineria larvae DSM 13226.</title>
        <authorList>
            <person name="Cantrell E."/>
            <person name="Burcham Z.M."/>
        </authorList>
    </citation>
    <scope>NUCLEOTIDE SEQUENCE [LARGE SCALE GENOMIC DNA]</scope>
    <source>
        <strain evidence="6 7">DSM 13226</strain>
    </source>
</reference>
<evidence type="ECO:0000256" key="2">
    <source>
        <dbReference type="ARBA" id="ARBA00022884"/>
    </source>
</evidence>
<dbReference type="Pfam" id="PF04352">
    <property type="entry name" value="ProQ"/>
    <property type="match status" value="1"/>
</dbReference>
<keyword evidence="2" id="KW-0694">RNA-binding</keyword>
<dbReference type="InterPro" id="IPR036442">
    <property type="entry name" value="ProQ/FinO_sf"/>
</dbReference>
<dbReference type="SMART" id="SM00945">
    <property type="entry name" value="ProQ"/>
    <property type="match status" value="1"/>
</dbReference>
<evidence type="ECO:0000256" key="1">
    <source>
        <dbReference type="ARBA" id="ARBA00022490"/>
    </source>
</evidence>
<feature type="region of interest" description="Disordered" evidence="4">
    <location>
        <begin position="1"/>
        <end position="23"/>
    </location>
</feature>
<feature type="compositionally biased region" description="Basic and acidic residues" evidence="4">
    <location>
        <begin position="171"/>
        <end position="192"/>
    </location>
</feature>
<sequence length="201" mass="22731">MSNEITTQTTVTPTPEEAPISAQEARQKRIVVSQELLKKLAEAYPTIFPQPKDGRPVALAIGIHKQLIPIVTEWGFSAVNLRSALAWYTKQLRYQQAVLHASHRTNLDGTEAEIIDDTHRALAQENVNKIQAYLEKKNPERAKKRAEKRKPAPKGPRKPRATKPGIPKSDTAQKRQSDMHQTSEPRSLDEKMQSLLNKFNQ</sequence>